<protein>
    <submittedName>
        <fullName evidence="2">Uncharacterized protein</fullName>
    </submittedName>
</protein>
<dbReference type="OrthoDB" id="5429780at2759"/>
<evidence type="ECO:0000313" key="3">
    <source>
        <dbReference type="Proteomes" id="UP000236290"/>
    </source>
</evidence>
<evidence type="ECO:0000256" key="1">
    <source>
        <dbReference type="SAM" id="MobiDB-lite"/>
    </source>
</evidence>
<dbReference type="AlphaFoldDB" id="A0A2K0UND4"/>
<accession>A0A2K0UND4</accession>
<dbReference type="Proteomes" id="UP000236290">
    <property type="component" value="Unassembled WGS sequence"/>
</dbReference>
<gene>
    <name evidence="2" type="ORF">THARTR1_01039</name>
</gene>
<comment type="caution">
    <text evidence="2">The sequence shown here is derived from an EMBL/GenBank/DDBJ whole genome shotgun (WGS) entry which is preliminary data.</text>
</comment>
<sequence>MSSTLTDQLVSLATVKYLGYDDETATQIWSKWIVQAPGDPVPESISLPPFELRFIDHVVACSYALRGDLDAYTDDDTKWIEVMDRCGINKDTQRAIMDPVFRQVRLTETCQFWIRDTVELRYAALQGVQEASREREQASPEDSASHATSRGGIGARSDSETLQMTSWVSLDTTLSEVATCATNTRDSITLYKGIEKSRLTRLFDSNGNLDNIQVLSLRPPTDFSGKVSAYCFAVDRDVAIKYATFAKHRSDRSSAVLVHATFKNSTIESLSKDQIQRIYWPSEDWKRLVFFSRNMKRLPSDLGKFKQASLIIGTASAKPSMGYVNMKCYTEITENMVLKNAAGHDAVQYVFVGDEGEELLEKADVKVFPITPEEYSQWHRKAQ</sequence>
<organism evidence="2 3">
    <name type="scientific">Trichoderma harzianum</name>
    <name type="common">Hypocrea lixii</name>
    <dbReference type="NCBI Taxonomy" id="5544"/>
    <lineage>
        <taxon>Eukaryota</taxon>
        <taxon>Fungi</taxon>
        <taxon>Dikarya</taxon>
        <taxon>Ascomycota</taxon>
        <taxon>Pezizomycotina</taxon>
        <taxon>Sordariomycetes</taxon>
        <taxon>Hypocreomycetidae</taxon>
        <taxon>Hypocreales</taxon>
        <taxon>Hypocreaceae</taxon>
        <taxon>Trichoderma</taxon>
    </lineage>
</organism>
<proteinExistence type="predicted"/>
<feature type="region of interest" description="Disordered" evidence="1">
    <location>
        <begin position="131"/>
        <end position="156"/>
    </location>
</feature>
<name>A0A2K0UND4_TRIHA</name>
<dbReference type="EMBL" id="MTYI01000009">
    <property type="protein sequence ID" value="PNP59293.1"/>
    <property type="molecule type" value="Genomic_DNA"/>
</dbReference>
<reference evidence="2 3" key="1">
    <citation type="submission" date="2017-02" db="EMBL/GenBank/DDBJ databases">
        <title>Genomes of Trichoderma spp. with biocontrol activity.</title>
        <authorList>
            <person name="Gardiner D."/>
            <person name="Kazan K."/>
            <person name="Vos C."/>
            <person name="Harvey P."/>
        </authorList>
    </citation>
    <scope>NUCLEOTIDE SEQUENCE [LARGE SCALE GENOMIC DNA]</scope>
    <source>
        <strain evidence="2 3">Tr1</strain>
    </source>
</reference>
<evidence type="ECO:0000313" key="2">
    <source>
        <dbReference type="EMBL" id="PNP59293.1"/>
    </source>
</evidence>